<dbReference type="Proteomes" id="UP001256673">
    <property type="component" value="Unassembled WGS sequence"/>
</dbReference>
<dbReference type="PANTHER" id="PTHR15730:SF5">
    <property type="entry name" value="SI:CH211-210B2.2-RELATED"/>
    <property type="match status" value="1"/>
</dbReference>
<proteinExistence type="predicted"/>
<keyword evidence="1" id="KW-0732">Signal</keyword>
<sequence>MSIPLTRRSVLAAGAWAVPAVAAVAAAPASTSSAVRGWTVTTSPAWAYPDEVVAVRVTSPDDDGAPLGGRPVVLALGDPGQGVIDQPTGLTDATGVYETTLRVRGDAAAGGGTLSVAAASGTASCAFEVRAPRASTHDSSGATTRVIALAHGSQDAVAAVENRQFAHSDLQPTGRYVFAGDALDVVVAADAPAGMSLVIGVRGPWRAFNAGQQQDLSVIALSPGAQSITAPQDGLVFVRNGSTERSGALTISGGAPHPVWVKDQTKPDEFAAQLAAWAAAPAVTLVGERAFADVQRRVIDDLASRGVAWDSADVVLRLDRVVAYTCDVYGLSRAAVGVARKYPGRVYFGGPDSGGGWAFATSQWVCFQVDTGASETLLTDTDSWGIWHEVGHTFQAPAYRWSGLMEVTVNISALALQNRLTGQNRLDDEADRKDRAAQYLARPLDERDHAQLTADDPFLGLYLFEQLRRSFGDSFYPALNQEYRVRRIRGLSMPEPDQDKKDLFAEIASRVADRDLGPFFTEWGVPLSASVLSSLSAYPALQNPIWAAVDSHDAVVERSVGYDLPVGSLSLVDGTIDLGEHDGSSGRVTGLSTLGGATSAVVAAESTAKDVGTDGRVTVVLQSADGTLEALWRPAPVSVTSGLQFVGIMDWLAGWVGISRDGTHLTATSTGIRPHDYYFQGRLYYELTLTDADGAELVSVSVNGDETHDKVVTALDGFPVADGFALVVNAAEVDRVRVYRDSVRVDAVTTRPQTLAIRGGRFVV</sequence>
<dbReference type="Pfam" id="PF03272">
    <property type="entry name" value="Mucin_bdg"/>
    <property type="match status" value="1"/>
</dbReference>
<dbReference type="InterPro" id="IPR051244">
    <property type="entry name" value="TCAF"/>
</dbReference>
<feature type="chain" id="PRO_5046825773" evidence="1">
    <location>
        <begin position="23"/>
        <end position="764"/>
    </location>
</feature>
<dbReference type="Gene3D" id="1.10.390.30">
    <property type="entry name" value="Peptidase M60, enhancin-like domain 3"/>
    <property type="match status" value="1"/>
</dbReference>
<reference evidence="3 4" key="1">
    <citation type="submission" date="2023-09" db="EMBL/GenBank/DDBJ databases">
        <title>Microbacterium fusihabitans sp. nov., Microbacterium phycihabitans sp. nov., and Microbacterium cervinum sp. nov., isolated from dried seaweeds of beach.</title>
        <authorList>
            <person name="Lee S.D."/>
        </authorList>
    </citation>
    <scope>NUCLEOTIDE SEQUENCE [LARGE SCALE GENOMIC DNA]</scope>
    <source>
        <strain evidence="3 4">KSW2-21</strain>
    </source>
</reference>
<evidence type="ECO:0000256" key="1">
    <source>
        <dbReference type="SAM" id="SignalP"/>
    </source>
</evidence>
<dbReference type="Gene3D" id="3.40.390.80">
    <property type="entry name" value="Peptidase M60, enhancin-like domain 2"/>
    <property type="match status" value="1"/>
</dbReference>
<evidence type="ECO:0000313" key="3">
    <source>
        <dbReference type="EMBL" id="MDU0325277.1"/>
    </source>
</evidence>
<organism evidence="3 4">
    <name type="scientific">Microbacterium algihabitans</name>
    <dbReference type="NCBI Taxonomy" id="3075992"/>
    <lineage>
        <taxon>Bacteria</taxon>
        <taxon>Bacillati</taxon>
        <taxon>Actinomycetota</taxon>
        <taxon>Actinomycetes</taxon>
        <taxon>Micrococcales</taxon>
        <taxon>Microbacteriaceae</taxon>
        <taxon>Microbacterium</taxon>
    </lineage>
</organism>
<accession>A0ABU3RQT9</accession>
<dbReference type="InterPro" id="IPR006311">
    <property type="entry name" value="TAT_signal"/>
</dbReference>
<dbReference type="SMART" id="SM01276">
    <property type="entry name" value="M60-like"/>
    <property type="match status" value="1"/>
</dbReference>
<evidence type="ECO:0000313" key="4">
    <source>
        <dbReference type="Proteomes" id="UP001256673"/>
    </source>
</evidence>
<dbReference type="PANTHER" id="PTHR15730">
    <property type="entry name" value="EXPERIMENTAL AUTOIMMUNE PROSTATITIS ANTIGEN 2-RELATED"/>
    <property type="match status" value="1"/>
</dbReference>
<dbReference type="PROSITE" id="PS51318">
    <property type="entry name" value="TAT"/>
    <property type="match status" value="1"/>
</dbReference>
<dbReference type="Gene3D" id="2.60.120.1250">
    <property type="entry name" value="Peptidase M60, enhancin-like domain 1"/>
    <property type="match status" value="1"/>
</dbReference>
<feature type="signal peptide" evidence="1">
    <location>
        <begin position="1"/>
        <end position="22"/>
    </location>
</feature>
<dbReference type="RefSeq" id="WP_316000404.1">
    <property type="nucleotide sequence ID" value="NZ_JAWDIU010000001.1"/>
</dbReference>
<keyword evidence="4" id="KW-1185">Reference proteome</keyword>
<dbReference type="Pfam" id="PF13402">
    <property type="entry name" value="Peptidase_M60"/>
    <property type="match status" value="1"/>
</dbReference>
<dbReference type="InterPro" id="IPR031161">
    <property type="entry name" value="Peptidase_M60_dom"/>
</dbReference>
<dbReference type="SUPFAM" id="SSF49373">
    <property type="entry name" value="Invasin/intimin cell-adhesion fragments"/>
    <property type="match status" value="1"/>
</dbReference>
<dbReference type="InterPro" id="IPR004954">
    <property type="entry name" value="Mucin-bd"/>
</dbReference>
<dbReference type="InterPro" id="IPR008964">
    <property type="entry name" value="Invasin/intimin_cell_adhesion"/>
</dbReference>
<dbReference type="PROSITE" id="PS51723">
    <property type="entry name" value="PEPTIDASE_M60"/>
    <property type="match status" value="1"/>
</dbReference>
<feature type="domain" description="Peptidase M60" evidence="2">
    <location>
        <begin position="168"/>
        <end position="472"/>
    </location>
</feature>
<name>A0ABU3RQT9_9MICO</name>
<dbReference type="EMBL" id="JAWDIU010000001">
    <property type="protein sequence ID" value="MDU0325277.1"/>
    <property type="molecule type" value="Genomic_DNA"/>
</dbReference>
<evidence type="ECO:0000259" key="2">
    <source>
        <dbReference type="PROSITE" id="PS51723"/>
    </source>
</evidence>
<protein>
    <submittedName>
        <fullName evidence="3">M60 family metallopeptidase</fullName>
    </submittedName>
</protein>
<dbReference type="InterPro" id="IPR042279">
    <property type="entry name" value="Pep_M60_3"/>
</dbReference>
<comment type="caution">
    <text evidence="3">The sequence shown here is derived from an EMBL/GenBank/DDBJ whole genome shotgun (WGS) entry which is preliminary data.</text>
</comment>
<gene>
    <name evidence="3" type="ORF">RWH43_00775</name>
</gene>